<feature type="transmembrane region" description="Helical" evidence="1">
    <location>
        <begin position="53"/>
        <end position="74"/>
    </location>
</feature>
<name>B5Y4D7_PHATC</name>
<dbReference type="GeneID" id="7204250"/>
<reference evidence="3" key="2">
    <citation type="submission" date="2008-08" db="EMBL/GenBank/DDBJ databases">
        <authorList>
            <consortium name="Diatom Consortium"/>
            <person name="Grigoriev I."/>
            <person name="Grimwood J."/>
            <person name="Kuo A."/>
            <person name="Otillar R.P."/>
            <person name="Salamov A."/>
            <person name="Detter J.C."/>
            <person name="Lindquist E."/>
            <person name="Shapiro H."/>
            <person name="Lucas S."/>
            <person name="Glavina del Rio T."/>
            <person name="Pitluck S."/>
            <person name="Rokhsar D."/>
            <person name="Bowler C."/>
        </authorList>
    </citation>
    <scope>GENOME REANNOTATION</scope>
    <source>
        <strain evidence="3">CCAP 1055/1</strain>
    </source>
</reference>
<evidence type="ECO:0000313" key="3">
    <source>
        <dbReference type="Proteomes" id="UP000000759"/>
    </source>
</evidence>
<reference evidence="2 3" key="1">
    <citation type="journal article" date="2008" name="Nature">
        <title>The Phaeodactylum genome reveals the evolutionary history of diatom genomes.</title>
        <authorList>
            <person name="Bowler C."/>
            <person name="Allen A.E."/>
            <person name="Badger J.H."/>
            <person name="Grimwood J."/>
            <person name="Jabbari K."/>
            <person name="Kuo A."/>
            <person name="Maheswari U."/>
            <person name="Martens C."/>
            <person name="Maumus F."/>
            <person name="Otillar R.P."/>
            <person name="Rayko E."/>
            <person name="Salamov A."/>
            <person name="Vandepoele K."/>
            <person name="Beszteri B."/>
            <person name="Gruber A."/>
            <person name="Heijde M."/>
            <person name="Katinka M."/>
            <person name="Mock T."/>
            <person name="Valentin K."/>
            <person name="Verret F."/>
            <person name="Berges J.A."/>
            <person name="Brownlee C."/>
            <person name="Cadoret J.P."/>
            <person name="Chiovitti A."/>
            <person name="Choi C.J."/>
            <person name="Coesel S."/>
            <person name="De Martino A."/>
            <person name="Detter J.C."/>
            <person name="Durkin C."/>
            <person name="Falciatore A."/>
            <person name="Fournet J."/>
            <person name="Haruta M."/>
            <person name="Huysman M.J."/>
            <person name="Jenkins B.D."/>
            <person name="Jiroutova K."/>
            <person name="Jorgensen R.E."/>
            <person name="Joubert Y."/>
            <person name="Kaplan A."/>
            <person name="Kroger N."/>
            <person name="Kroth P.G."/>
            <person name="La Roche J."/>
            <person name="Lindquist E."/>
            <person name="Lommer M."/>
            <person name="Martin-Jezequel V."/>
            <person name="Lopez P.J."/>
            <person name="Lucas S."/>
            <person name="Mangogna M."/>
            <person name="McGinnis K."/>
            <person name="Medlin L.K."/>
            <person name="Montsant A."/>
            <person name="Oudot-Le Secq M.P."/>
            <person name="Napoli C."/>
            <person name="Obornik M."/>
            <person name="Parker M.S."/>
            <person name="Petit J.L."/>
            <person name="Porcel B.M."/>
            <person name="Poulsen N."/>
            <person name="Robison M."/>
            <person name="Rychlewski L."/>
            <person name="Rynearson T.A."/>
            <person name="Schmutz J."/>
            <person name="Shapiro H."/>
            <person name="Siaut M."/>
            <person name="Stanley M."/>
            <person name="Sussman M.R."/>
            <person name="Taylor A.R."/>
            <person name="Vardi A."/>
            <person name="von Dassow P."/>
            <person name="Vyverman W."/>
            <person name="Willis A."/>
            <person name="Wyrwicz L.S."/>
            <person name="Rokhsar D.S."/>
            <person name="Weissenbach J."/>
            <person name="Armbrust E.V."/>
            <person name="Green B.R."/>
            <person name="Van de Peer Y."/>
            <person name="Grigoriev I.V."/>
        </authorList>
    </citation>
    <scope>NUCLEOTIDE SEQUENCE [LARGE SCALE GENOMIC DNA]</scope>
    <source>
        <strain evidence="2 3">CCAP 1055/1</strain>
    </source>
</reference>
<dbReference type="OrthoDB" id="45797at2759"/>
<keyword evidence="1" id="KW-1133">Transmembrane helix</keyword>
<organism evidence="2 3">
    <name type="scientific">Phaeodactylum tricornutum (strain CCAP 1055/1)</name>
    <dbReference type="NCBI Taxonomy" id="556484"/>
    <lineage>
        <taxon>Eukaryota</taxon>
        <taxon>Sar</taxon>
        <taxon>Stramenopiles</taxon>
        <taxon>Ochrophyta</taxon>
        <taxon>Bacillariophyta</taxon>
        <taxon>Bacillariophyceae</taxon>
        <taxon>Bacillariophycidae</taxon>
        <taxon>Naviculales</taxon>
        <taxon>Phaeodactylaceae</taxon>
        <taxon>Phaeodactylum</taxon>
    </lineage>
</organism>
<evidence type="ECO:0000313" key="2">
    <source>
        <dbReference type="EMBL" id="ACI65463.1"/>
    </source>
</evidence>
<feature type="transmembrane region" description="Helical" evidence="1">
    <location>
        <begin position="360"/>
        <end position="378"/>
    </location>
</feature>
<sequence>MPFYRALLSYPSTALSVTLPLIPATDQWGNWAVFTGTAAASPWLGRNTAVGKLLGAPVTAMASVFLLATVGVLAPGGSEAARSLQILSLQLATPLILLGADLRNATARCGPLLLSFLTAATATVLACIVGWKLTGTALTKALGRDGLVIAAALMAKNVGGGINYVAVCRSLGASPTAVAAGLCVDNIFALVYFPVTSALALGRPDVEATRAQRDENQNEWTDNSIIRQRETNLTDASISVESTSTVLFLAAALLWLGERIGGTAGALPTCTLLTVALASNAPRSWMAPLQPAAHVAGTLGLYLFFATAGAPGIAVAESVKASLLPLTAFLGLLYTIHGSLLTILGKWGGQRLAFLAPQRLLVASSAAIGGPATAVALAQGSGWTTLQVPSVLVGNVGYAIATFAGLGYFQLFR</sequence>
<feature type="transmembrane region" description="Helical" evidence="1">
    <location>
        <begin position="262"/>
        <end position="281"/>
    </location>
</feature>
<keyword evidence="1" id="KW-0812">Transmembrane</keyword>
<dbReference type="HOGENOM" id="CLU_034724_0_0_1"/>
<feature type="transmembrane region" description="Helical" evidence="1">
    <location>
        <begin position="293"/>
        <end position="314"/>
    </location>
</feature>
<proteinExistence type="predicted"/>
<feature type="transmembrane region" description="Helical" evidence="1">
    <location>
        <begin position="326"/>
        <end position="348"/>
    </location>
</feature>
<dbReference type="KEGG" id="pti:PHATR_43807"/>
<dbReference type="Pfam" id="PF05684">
    <property type="entry name" value="DUF819"/>
    <property type="match status" value="1"/>
</dbReference>
<dbReference type="PaxDb" id="2850-Phatr43807"/>
<protein>
    <submittedName>
        <fullName evidence="2">Uncharacterized protein</fullName>
    </submittedName>
</protein>
<keyword evidence="3" id="KW-1185">Reference proteome</keyword>
<dbReference type="InParanoid" id="B5Y4D7"/>
<accession>B5Y4D7</accession>
<feature type="transmembrane region" description="Helical" evidence="1">
    <location>
        <begin position="236"/>
        <end position="256"/>
    </location>
</feature>
<feature type="transmembrane region" description="Helical" evidence="1">
    <location>
        <begin position="112"/>
        <end position="134"/>
    </location>
</feature>
<gene>
    <name evidence="2" type="ORF">PHATR_43807</name>
</gene>
<dbReference type="PANTHER" id="PTHR34289:SF8">
    <property type="entry name" value="DUF819 DOMAIN-CONTAINING PROTEIN"/>
    <property type="match status" value="1"/>
</dbReference>
<dbReference type="RefSeq" id="XP_002185993.1">
    <property type="nucleotide sequence ID" value="XM_002185957.1"/>
</dbReference>
<dbReference type="AlphaFoldDB" id="B5Y4D7"/>
<dbReference type="PANTHER" id="PTHR34289">
    <property type="entry name" value="PROTEIN, PUTATIVE (DUF819)-RELATED"/>
    <property type="match status" value="1"/>
</dbReference>
<keyword evidence="1" id="KW-0472">Membrane</keyword>
<dbReference type="eggNOG" id="ENOG502QQM4">
    <property type="taxonomic scope" value="Eukaryota"/>
</dbReference>
<dbReference type="Proteomes" id="UP000000759">
    <property type="component" value="Chromosome 3"/>
</dbReference>
<dbReference type="EMBL" id="CP001142">
    <property type="protein sequence ID" value="ACI65463.1"/>
    <property type="molecule type" value="Genomic_DNA"/>
</dbReference>
<feature type="transmembrane region" description="Helical" evidence="1">
    <location>
        <begin position="146"/>
        <end position="166"/>
    </location>
</feature>
<evidence type="ECO:0000256" key="1">
    <source>
        <dbReference type="SAM" id="Phobius"/>
    </source>
</evidence>
<dbReference type="InterPro" id="IPR008537">
    <property type="entry name" value="DUF819"/>
</dbReference>
<feature type="transmembrane region" description="Helical" evidence="1">
    <location>
        <begin position="390"/>
        <end position="409"/>
    </location>
</feature>